<dbReference type="PANTHER" id="PTHR23150">
    <property type="entry name" value="SULFATASE MODIFYING FACTOR 1, 2"/>
    <property type="match status" value="1"/>
</dbReference>
<accession>A0AA86MXZ1</accession>
<reference evidence="3" key="1">
    <citation type="submission" date="2022-10" db="EMBL/GenBank/DDBJ databases">
        <authorList>
            <person name="Koch H."/>
        </authorList>
    </citation>
    <scope>NUCLEOTIDE SEQUENCE</scope>
    <source>
        <strain evidence="3">DNF</strain>
    </source>
</reference>
<dbReference type="Gene3D" id="3.90.1580.10">
    <property type="entry name" value="paralog of FGE (formylglycine-generating enzyme)"/>
    <property type="match status" value="1"/>
</dbReference>
<evidence type="ECO:0000259" key="2">
    <source>
        <dbReference type="Pfam" id="PF03781"/>
    </source>
</evidence>
<dbReference type="Pfam" id="PF03781">
    <property type="entry name" value="FGE-sulfatase"/>
    <property type="match status" value="1"/>
</dbReference>
<keyword evidence="1" id="KW-0812">Transmembrane</keyword>
<dbReference type="InterPro" id="IPR051043">
    <property type="entry name" value="Sulfatase_Mod_Factor_Kinase"/>
</dbReference>
<keyword evidence="1" id="KW-0472">Membrane</keyword>
<proteinExistence type="predicted"/>
<dbReference type="EMBL" id="OX365700">
    <property type="protein sequence ID" value="CAI4031078.1"/>
    <property type="molecule type" value="Genomic_DNA"/>
</dbReference>
<dbReference type="SUPFAM" id="SSF56436">
    <property type="entry name" value="C-type lectin-like"/>
    <property type="match status" value="1"/>
</dbReference>
<keyword evidence="4" id="KW-1185">Reference proteome</keyword>
<feature type="domain" description="Sulfatase-modifying factor enzyme-like" evidence="2">
    <location>
        <begin position="62"/>
        <end position="287"/>
    </location>
</feature>
<evidence type="ECO:0000256" key="1">
    <source>
        <dbReference type="SAM" id="Phobius"/>
    </source>
</evidence>
<dbReference type="GO" id="GO:0120147">
    <property type="term" value="F:formylglycine-generating oxidase activity"/>
    <property type="evidence" value="ECO:0007669"/>
    <property type="project" value="TreeGrafter"/>
</dbReference>
<dbReference type="InterPro" id="IPR016187">
    <property type="entry name" value="CTDL_fold"/>
</dbReference>
<evidence type="ECO:0000313" key="4">
    <source>
        <dbReference type="Proteomes" id="UP001179121"/>
    </source>
</evidence>
<dbReference type="PANTHER" id="PTHR23150:SF19">
    <property type="entry name" value="FORMYLGLYCINE-GENERATING ENZYME"/>
    <property type="match status" value="1"/>
</dbReference>
<organism evidence="3 4">
    <name type="scientific">Nitrospira tepida</name>
    <dbReference type="NCBI Taxonomy" id="2973512"/>
    <lineage>
        <taxon>Bacteria</taxon>
        <taxon>Pseudomonadati</taxon>
        <taxon>Nitrospirota</taxon>
        <taxon>Nitrospiria</taxon>
        <taxon>Nitrospirales</taxon>
        <taxon>Nitrospiraceae</taxon>
        <taxon>Nitrospira</taxon>
    </lineage>
</organism>
<dbReference type="KEGG" id="nti:DNFV4_01509"/>
<name>A0AA86MXZ1_9BACT</name>
<protein>
    <submittedName>
        <fullName evidence="3">Formylglycine-generating enzyme family protein</fullName>
    </submittedName>
</protein>
<dbReference type="AlphaFoldDB" id="A0AA86MXZ1"/>
<sequence>MIGIGLSAAVSIKRVSAKLVGVGTAAPALLAIVVMVTSADAQLDRLRKFRSEPGPAPVQDQPMVTVPAGAFWMGRDGAEALEDERPRHEVWLDEFLIDLHEVTTEAYARFLAETQRQPPAFWESVSLLRHGTRPVVGVTWDDAAAYCTWRGARLPTEAEWEKAARGTDERRYPWGNQKPTSDLANFALGARFSYDQVLLPVGQFPKGKSPYGVLDMAGNVWEWVSDWYLGNYYEMSPVRNPAGPEQGQFKVLRGGSWSDLPKYLLTYGRFKLSPNTRNSFTGFRCAKSAAS</sequence>
<keyword evidence="1" id="KW-1133">Transmembrane helix</keyword>
<dbReference type="Proteomes" id="UP001179121">
    <property type="component" value="Chromosome"/>
</dbReference>
<dbReference type="RefSeq" id="WP_289268038.1">
    <property type="nucleotide sequence ID" value="NZ_OX365700.1"/>
</dbReference>
<dbReference type="InterPro" id="IPR005532">
    <property type="entry name" value="SUMF_dom"/>
</dbReference>
<gene>
    <name evidence="3" type="ORF">DNFV4_01509</name>
</gene>
<feature type="transmembrane region" description="Helical" evidence="1">
    <location>
        <begin position="20"/>
        <end position="41"/>
    </location>
</feature>
<dbReference type="InterPro" id="IPR042095">
    <property type="entry name" value="SUMF_sf"/>
</dbReference>
<evidence type="ECO:0000313" key="3">
    <source>
        <dbReference type="EMBL" id="CAI4031078.1"/>
    </source>
</evidence>